<evidence type="ECO:0000313" key="1">
    <source>
        <dbReference type="EMBL" id="KAJ8755507.1"/>
    </source>
</evidence>
<dbReference type="PANTHER" id="PTHR14614:SF123">
    <property type="entry name" value="OS04G0645500 PROTEIN"/>
    <property type="match status" value="1"/>
</dbReference>
<dbReference type="Proteomes" id="UP001159364">
    <property type="component" value="Linkage Group LG09"/>
</dbReference>
<name>A0AAV8STB6_9ROSI</name>
<protein>
    <submittedName>
        <fullName evidence="1">Uncharacterized protein</fullName>
    </submittedName>
</protein>
<sequence>MGMRELEISDQNLTIYELDDVYDAVTGHTCTGSWIWDSALFLSQWLVTSSFDLQAKFVLELGAGLGLPGLMAAKLGANRVMLTDVAQLLHGLRKNVDVNGLENRVEAREIVWGFSEGSRTDGELGKFDVVLMSDVFYDMAETTALGRTLKRVCGGETMVLAASEIRCWSGECLGGLVSQGFEVVELPSHVECECDALVGGGGVDKFAIYRLIPPTK</sequence>
<gene>
    <name evidence="1" type="ORF">K2173_019305</name>
</gene>
<dbReference type="PANTHER" id="PTHR14614">
    <property type="entry name" value="HEPATOCELLULAR CARCINOMA-ASSOCIATED ANTIGEN"/>
    <property type="match status" value="1"/>
</dbReference>
<dbReference type="Pfam" id="PF10294">
    <property type="entry name" value="Methyltransf_16"/>
    <property type="match status" value="1"/>
</dbReference>
<accession>A0AAV8STB6</accession>
<dbReference type="AlphaFoldDB" id="A0AAV8STB6"/>
<proteinExistence type="predicted"/>
<dbReference type="SUPFAM" id="SSF53335">
    <property type="entry name" value="S-adenosyl-L-methionine-dependent methyltransferases"/>
    <property type="match status" value="1"/>
</dbReference>
<keyword evidence="2" id="KW-1185">Reference proteome</keyword>
<dbReference type="Gene3D" id="3.40.50.150">
    <property type="entry name" value="Vaccinia Virus protein VP39"/>
    <property type="match status" value="1"/>
</dbReference>
<reference evidence="1 2" key="1">
    <citation type="submission" date="2021-09" db="EMBL/GenBank/DDBJ databases">
        <title>Genomic insights and catalytic innovation underlie evolution of tropane alkaloids biosynthesis.</title>
        <authorList>
            <person name="Wang Y.-J."/>
            <person name="Tian T."/>
            <person name="Huang J.-P."/>
            <person name="Huang S.-X."/>
        </authorList>
    </citation>
    <scope>NUCLEOTIDE SEQUENCE [LARGE SCALE GENOMIC DNA]</scope>
    <source>
        <strain evidence="1">KIB-2018</strain>
        <tissue evidence="1">Leaf</tissue>
    </source>
</reference>
<dbReference type="InterPro" id="IPR029063">
    <property type="entry name" value="SAM-dependent_MTases_sf"/>
</dbReference>
<organism evidence="1 2">
    <name type="scientific">Erythroxylum novogranatense</name>
    <dbReference type="NCBI Taxonomy" id="1862640"/>
    <lineage>
        <taxon>Eukaryota</taxon>
        <taxon>Viridiplantae</taxon>
        <taxon>Streptophyta</taxon>
        <taxon>Embryophyta</taxon>
        <taxon>Tracheophyta</taxon>
        <taxon>Spermatophyta</taxon>
        <taxon>Magnoliopsida</taxon>
        <taxon>eudicotyledons</taxon>
        <taxon>Gunneridae</taxon>
        <taxon>Pentapetalae</taxon>
        <taxon>rosids</taxon>
        <taxon>fabids</taxon>
        <taxon>Malpighiales</taxon>
        <taxon>Erythroxylaceae</taxon>
        <taxon>Erythroxylum</taxon>
    </lineage>
</organism>
<dbReference type="EMBL" id="JAIWQS010000009">
    <property type="protein sequence ID" value="KAJ8755507.1"/>
    <property type="molecule type" value="Genomic_DNA"/>
</dbReference>
<evidence type="ECO:0000313" key="2">
    <source>
        <dbReference type="Proteomes" id="UP001159364"/>
    </source>
</evidence>
<comment type="caution">
    <text evidence="1">The sequence shown here is derived from an EMBL/GenBank/DDBJ whole genome shotgun (WGS) entry which is preliminary data.</text>
</comment>
<dbReference type="InterPro" id="IPR019410">
    <property type="entry name" value="Methyltransf_16"/>
</dbReference>